<accession>A0A835TH79</accession>
<evidence type="ECO:0000313" key="1">
    <source>
        <dbReference type="EMBL" id="KAF9687811.1"/>
    </source>
</evidence>
<proteinExistence type="predicted"/>
<protein>
    <submittedName>
        <fullName evidence="1">Uncharacterized protein</fullName>
    </submittedName>
</protein>
<organism evidence="1 2">
    <name type="scientific">Salix dunnii</name>
    <dbReference type="NCBI Taxonomy" id="1413687"/>
    <lineage>
        <taxon>Eukaryota</taxon>
        <taxon>Viridiplantae</taxon>
        <taxon>Streptophyta</taxon>
        <taxon>Embryophyta</taxon>
        <taxon>Tracheophyta</taxon>
        <taxon>Spermatophyta</taxon>
        <taxon>Magnoliopsida</taxon>
        <taxon>eudicotyledons</taxon>
        <taxon>Gunneridae</taxon>
        <taxon>Pentapetalae</taxon>
        <taxon>rosids</taxon>
        <taxon>fabids</taxon>
        <taxon>Malpighiales</taxon>
        <taxon>Salicaceae</taxon>
        <taxon>Saliceae</taxon>
        <taxon>Salix</taxon>
    </lineage>
</organism>
<gene>
    <name evidence="1" type="ORF">SADUNF_Sadunf02G0131900</name>
</gene>
<dbReference type="EMBL" id="JADGMS010000002">
    <property type="protein sequence ID" value="KAF9687811.1"/>
    <property type="molecule type" value="Genomic_DNA"/>
</dbReference>
<keyword evidence="2" id="KW-1185">Reference proteome</keyword>
<name>A0A835TH79_9ROSI</name>
<dbReference type="Proteomes" id="UP000657918">
    <property type="component" value="Unassembled WGS sequence"/>
</dbReference>
<reference evidence="1 2" key="1">
    <citation type="submission" date="2020-10" db="EMBL/GenBank/DDBJ databases">
        <title>Plant Genome Project.</title>
        <authorList>
            <person name="Zhang R.-G."/>
        </authorList>
    </citation>
    <scope>NUCLEOTIDE SEQUENCE [LARGE SCALE GENOMIC DNA]</scope>
    <source>
        <strain evidence="1">FAFU-HL-1</strain>
        <tissue evidence="1">Leaf</tissue>
    </source>
</reference>
<evidence type="ECO:0000313" key="2">
    <source>
        <dbReference type="Proteomes" id="UP000657918"/>
    </source>
</evidence>
<comment type="caution">
    <text evidence="1">The sequence shown here is derived from an EMBL/GenBank/DDBJ whole genome shotgun (WGS) entry which is preliminary data.</text>
</comment>
<sequence length="69" mass="8043">MKAATAFNSFSKTNLQSFFAREASQKVLYFWREDHSYELEDFDGVKGFAGKCLWKIRYLLFPVIPPEAT</sequence>
<dbReference type="AlphaFoldDB" id="A0A835TH79"/>